<dbReference type="GO" id="GO:0005524">
    <property type="term" value="F:ATP binding"/>
    <property type="evidence" value="ECO:0007669"/>
    <property type="project" value="UniProtKB-UniRule"/>
</dbReference>
<dbReference type="InterPro" id="IPR050107">
    <property type="entry name" value="ABC_carbohydrate_import_ATPase"/>
</dbReference>
<evidence type="ECO:0000256" key="1">
    <source>
        <dbReference type="ARBA" id="ARBA00004202"/>
    </source>
</evidence>
<keyword evidence="10 11" id="KW-0472">Membrane</keyword>
<dbReference type="SMART" id="SM00382">
    <property type="entry name" value="AAA"/>
    <property type="match status" value="2"/>
</dbReference>
<evidence type="ECO:0000256" key="6">
    <source>
        <dbReference type="ARBA" id="ARBA00022737"/>
    </source>
</evidence>
<comment type="function">
    <text evidence="11">Part of an ABC transporter complex involved in carbohydrate import. Could be involved in ribose, galactose and/or methyl galactoside import. Responsible for energy coupling to the transport system.</text>
</comment>
<comment type="catalytic activity">
    <reaction evidence="11">
        <text>D-galactose(out) + ATP + H2O = D-galactose(in) + ADP + phosphate + H(+)</text>
        <dbReference type="Rhea" id="RHEA:60156"/>
        <dbReference type="ChEBI" id="CHEBI:4139"/>
        <dbReference type="ChEBI" id="CHEBI:15377"/>
        <dbReference type="ChEBI" id="CHEBI:15378"/>
        <dbReference type="ChEBI" id="CHEBI:30616"/>
        <dbReference type="ChEBI" id="CHEBI:43474"/>
        <dbReference type="ChEBI" id="CHEBI:456216"/>
        <dbReference type="EC" id="7.5.2.11"/>
    </reaction>
</comment>
<evidence type="ECO:0000256" key="11">
    <source>
        <dbReference type="RuleBase" id="RU367029"/>
    </source>
</evidence>
<dbReference type="FunFam" id="3.40.50.300:FF:000126">
    <property type="entry name" value="Galactose/methyl galactoside import ATP-binding protein MglA"/>
    <property type="match status" value="1"/>
</dbReference>
<dbReference type="RefSeq" id="WP_204516919.1">
    <property type="nucleotide sequence ID" value="NZ_BAABIN010000015.1"/>
</dbReference>
<dbReference type="InterPro" id="IPR027417">
    <property type="entry name" value="P-loop_NTPase"/>
</dbReference>
<keyword evidence="5 11" id="KW-0762">Sugar transport</keyword>
<feature type="domain" description="ABC transporter" evidence="12">
    <location>
        <begin position="254"/>
        <end position="498"/>
    </location>
</feature>
<dbReference type="Proteomes" id="UP000717624">
    <property type="component" value="Unassembled WGS sequence"/>
</dbReference>
<keyword evidence="3 11" id="KW-0813">Transport</keyword>
<dbReference type="SUPFAM" id="SSF52540">
    <property type="entry name" value="P-loop containing nucleoside triphosphate hydrolases"/>
    <property type="match status" value="2"/>
</dbReference>
<keyword evidence="7 11" id="KW-0547">Nucleotide-binding</keyword>
<proteinExistence type="inferred from homology"/>
<dbReference type="EC" id="7.5.2.11" evidence="11"/>
<dbReference type="GO" id="GO:0043211">
    <property type="term" value="F:ABC-type carbohydrate transporter activity"/>
    <property type="evidence" value="ECO:0007669"/>
    <property type="project" value="UniProtKB-UniRule"/>
</dbReference>
<evidence type="ECO:0000256" key="10">
    <source>
        <dbReference type="ARBA" id="ARBA00023136"/>
    </source>
</evidence>
<dbReference type="GO" id="GO:0015749">
    <property type="term" value="P:monosaccharide transmembrane transport"/>
    <property type="evidence" value="ECO:0007669"/>
    <property type="project" value="UniProtKB-ARBA"/>
</dbReference>
<dbReference type="InterPro" id="IPR017871">
    <property type="entry name" value="ABC_transporter-like_CS"/>
</dbReference>
<evidence type="ECO:0000313" key="13">
    <source>
        <dbReference type="EMBL" id="MBM7589185.1"/>
    </source>
</evidence>
<dbReference type="Pfam" id="PF00005">
    <property type="entry name" value="ABC_tran"/>
    <property type="match status" value="2"/>
</dbReference>
<gene>
    <name evidence="13" type="ORF">JOD01_000783</name>
</gene>
<evidence type="ECO:0000256" key="7">
    <source>
        <dbReference type="ARBA" id="ARBA00022741"/>
    </source>
</evidence>
<dbReference type="InterPro" id="IPR003593">
    <property type="entry name" value="AAA+_ATPase"/>
</dbReference>
<evidence type="ECO:0000256" key="2">
    <source>
        <dbReference type="ARBA" id="ARBA00004533"/>
    </source>
</evidence>
<dbReference type="PROSITE" id="PS50893">
    <property type="entry name" value="ABC_TRANSPORTER_2"/>
    <property type="match status" value="2"/>
</dbReference>
<dbReference type="PANTHER" id="PTHR43790:SF7">
    <property type="entry name" value="GALACTOSE_METHYL GALACTOSIDE IMPORT ATP-BINDING PROTEIN MGLA"/>
    <property type="match status" value="1"/>
</dbReference>
<evidence type="ECO:0000256" key="4">
    <source>
        <dbReference type="ARBA" id="ARBA00022475"/>
    </source>
</evidence>
<sequence length="502" mass="56284">MSSEFILEMEQITKEFPGVKALDQVQLKVRKGTVHALMGENGAGKSTLMKILIGMYSPDRGRILFDGEELKLGGVKDALDKGISMIHQELSPIPNMTVAENIFLGREPSFRLTGWVKARELTDQTRRLFERLEIEIDPHARMSELSIANTQMVEIAKAISYNAKLIVMDEPTSAITEKEVFHLFRIIRSLKQEGVSIIYITHKMDELAEITDELTVLRDGKYIGTRPSLNTTREQLIEMMVGREVQQIFRKPPAQIGETIMSVRQLARRGKYEQVSFELKKGEILGVAGLMGSGRTEVLEGIFGVNPPDTGEIFIHGQKALIRSPRDAIAHRIGLLTEDRKQTGLFLPLSVEDNMTILNIDQYAKGVFLDEKKMEQACRQQNEQLAIKTPGLKQIIKYLSGGNQQKVLIARWLLHDPEILLLDEPTRGIDVGAKAEIYQLIFELAKKGKAIVLVSSELPEILGLSDRIMVMHEGRKMGELSREEATQEKIMQLATGGLTTSA</sequence>
<comment type="subcellular location">
    <subcellularLocation>
        <location evidence="2">Cell inner membrane</location>
    </subcellularLocation>
    <subcellularLocation>
        <location evidence="1 11">Cell membrane</location>
        <topology evidence="1 11">Peripheral membrane protein</topology>
    </subcellularLocation>
</comment>
<evidence type="ECO:0000256" key="8">
    <source>
        <dbReference type="ARBA" id="ARBA00022840"/>
    </source>
</evidence>
<keyword evidence="14" id="KW-1185">Reference proteome</keyword>
<protein>
    <recommendedName>
        <fullName evidence="11">Ribose/galactose/methyl galactoside import ATP-binding protein</fullName>
        <ecNumber evidence="11">7.5.2.11</ecNumber>
    </recommendedName>
</protein>
<dbReference type="AlphaFoldDB" id="A0A939BNK1"/>
<evidence type="ECO:0000259" key="12">
    <source>
        <dbReference type="PROSITE" id="PS50893"/>
    </source>
</evidence>
<name>A0A939BNK1_9BACL</name>
<dbReference type="Gene3D" id="3.40.50.300">
    <property type="entry name" value="P-loop containing nucleotide triphosphate hydrolases"/>
    <property type="match status" value="2"/>
</dbReference>
<dbReference type="InterPro" id="IPR003439">
    <property type="entry name" value="ABC_transporter-like_ATP-bd"/>
</dbReference>
<evidence type="ECO:0000256" key="9">
    <source>
        <dbReference type="ARBA" id="ARBA00022967"/>
    </source>
</evidence>
<organism evidence="13 14">
    <name type="scientific">Brevibacillus fulvus</name>
    <dbReference type="NCBI Taxonomy" id="1125967"/>
    <lineage>
        <taxon>Bacteria</taxon>
        <taxon>Bacillati</taxon>
        <taxon>Bacillota</taxon>
        <taxon>Bacilli</taxon>
        <taxon>Bacillales</taxon>
        <taxon>Paenibacillaceae</taxon>
        <taxon>Brevibacillus</taxon>
    </lineage>
</organism>
<comment type="similarity">
    <text evidence="11">Belongs to the ABC transporter superfamily.</text>
</comment>
<dbReference type="PANTHER" id="PTHR43790">
    <property type="entry name" value="CARBOHYDRATE TRANSPORT ATP-BINDING PROTEIN MG119-RELATED"/>
    <property type="match status" value="1"/>
</dbReference>
<reference evidence="13" key="1">
    <citation type="submission" date="2021-01" db="EMBL/GenBank/DDBJ databases">
        <title>Genomic Encyclopedia of Type Strains, Phase IV (KMG-IV): sequencing the most valuable type-strain genomes for metagenomic binning, comparative biology and taxonomic classification.</title>
        <authorList>
            <person name="Goeker M."/>
        </authorList>
    </citation>
    <scope>NUCLEOTIDE SEQUENCE</scope>
    <source>
        <strain evidence="13">DSM 25523</strain>
    </source>
</reference>
<dbReference type="GO" id="GO:0016887">
    <property type="term" value="F:ATP hydrolysis activity"/>
    <property type="evidence" value="ECO:0007669"/>
    <property type="project" value="InterPro"/>
</dbReference>
<dbReference type="EMBL" id="JAFBEB010000002">
    <property type="protein sequence ID" value="MBM7589185.1"/>
    <property type="molecule type" value="Genomic_DNA"/>
</dbReference>
<dbReference type="CDD" id="cd03216">
    <property type="entry name" value="ABC_Carb_Monos_I"/>
    <property type="match status" value="1"/>
</dbReference>
<keyword evidence="6" id="KW-0677">Repeat</keyword>
<comment type="caution">
    <text evidence="13">The sequence shown here is derived from an EMBL/GenBank/DDBJ whole genome shotgun (WGS) entry which is preliminary data.</text>
</comment>
<dbReference type="PROSITE" id="PS00211">
    <property type="entry name" value="ABC_TRANSPORTER_1"/>
    <property type="match status" value="1"/>
</dbReference>
<accession>A0A939BNK1</accession>
<keyword evidence="8 11" id="KW-0067">ATP-binding</keyword>
<feature type="domain" description="ABC transporter" evidence="12">
    <location>
        <begin position="7"/>
        <end position="244"/>
    </location>
</feature>
<keyword evidence="4 11" id="KW-1003">Cell membrane</keyword>
<evidence type="ECO:0000256" key="5">
    <source>
        <dbReference type="ARBA" id="ARBA00022597"/>
    </source>
</evidence>
<dbReference type="CDD" id="cd03215">
    <property type="entry name" value="ABC_Carb_Monos_II"/>
    <property type="match status" value="1"/>
</dbReference>
<dbReference type="GO" id="GO:0005886">
    <property type="term" value="C:plasma membrane"/>
    <property type="evidence" value="ECO:0007669"/>
    <property type="project" value="UniProtKB-SubCell"/>
</dbReference>
<dbReference type="FunFam" id="3.40.50.300:FF:000127">
    <property type="entry name" value="Ribose import ATP-binding protein RbsA"/>
    <property type="match status" value="1"/>
</dbReference>
<evidence type="ECO:0000256" key="3">
    <source>
        <dbReference type="ARBA" id="ARBA00022448"/>
    </source>
</evidence>
<keyword evidence="9 11" id="KW-1278">Translocase</keyword>
<evidence type="ECO:0000313" key="14">
    <source>
        <dbReference type="Proteomes" id="UP000717624"/>
    </source>
</evidence>